<dbReference type="AlphaFoldDB" id="A0A2G8SK01"/>
<dbReference type="Pfam" id="PF07766">
    <property type="entry name" value="LETM1_RBD"/>
    <property type="match status" value="2"/>
</dbReference>
<dbReference type="PROSITE" id="PS51758">
    <property type="entry name" value="LETM1_RBD"/>
    <property type="match status" value="1"/>
</dbReference>
<feature type="domain" description="Letm1 RBD" evidence="10">
    <location>
        <begin position="231"/>
        <end position="409"/>
    </location>
</feature>
<dbReference type="PANTHER" id="PTHR14009:SF1">
    <property type="entry name" value="MITOCHONDRIAL PROTON_CALCIUM EXCHANGER PROTEIN"/>
    <property type="match status" value="1"/>
</dbReference>
<dbReference type="GO" id="GO:0043022">
    <property type="term" value="F:ribosome binding"/>
    <property type="evidence" value="ECO:0007669"/>
    <property type="project" value="InterPro"/>
</dbReference>
<keyword evidence="5 7" id="KW-0496">Mitochondrion</keyword>
<feature type="compositionally biased region" description="Low complexity" evidence="8">
    <location>
        <begin position="96"/>
        <end position="111"/>
    </location>
</feature>
<sequence>MSGRRLSANPRAPLLVQSYGDKTPSLSGGTVYPRGLRFVSTTPPPPTNSVAKDVLPPVANATSRKPKVDLRPGPVKPPKASSELAPSPNASERAASPTSVSETSSTPSGEVETSHDAIPTHPDHSVLQTAKEDYYDASKHGILKPPPEDASWAGRLFHQAKELFRSDEHLLQKFYWNGIKLINVNRKHVRVIQARANGGGKPLTRWETRFIANYKRDALKLIPFVLIIIIAEEAIPLVVIYAPFLLPSTCLLPSQRERIENKRREKQTNFAVSMKSVFRDVYQRTTEQPELSVDKLLDRTAVVSYSGMFSLSTFGIPPVRMRRIKKHLAGVAADDALLIRENFGGRLTAHELREALEERGIMTGKLSPQAMRARLRWWLAEVNQTDGDAAQKRVQLVAANVIGKYDASA</sequence>
<dbReference type="GO" id="GO:0005743">
    <property type="term" value="C:mitochondrial inner membrane"/>
    <property type="evidence" value="ECO:0007669"/>
    <property type="project" value="UniProtKB-SubCell"/>
</dbReference>
<evidence type="ECO:0000256" key="9">
    <source>
        <dbReference type="SAM" id="Phobius"/>
    </source>
</evidence>
<evidence type="ECO:0000256" key="6">
    <source>
        <dbReference type="ARBA" id="ARBA00023136"/>
    </source>
</evidence>
<evidence type="ECO:0000256" key="1">
    <source>
        <dbReference type="ARBA" id="ARBA00004434"/>
    </source>
</evidence>
<dbReference type="GO" id="GO:0030003">
    <property type="term" value="P:intracellular monoatomic cation homeostasis"/>
    <property type="evidence" value="ECO:0007669"/>
    <property type="project" value="TreeGrafter"/>
</dbReference>
<name>A0A2G8SK01_9APHY</name>
<keyword evidence="6 9" id="KW-0472">Membrane</keyword>
<keyword evidence="12" id="KW-1185">Reference proteome</keyword>
<keyword evidence="3" id="KW-0999">Mitochondrion inner membrane</keyword>
<dbReference type="InterPro" id="IPR044202">
    <property type="entry name" value="LETM1/MDM38-like"/>
</dbReference>
<accession>A0A2G8SK01</accession>
<organism evidence="11 12">
    <name type="scientific">Ganoderma sinense ZZ0214-1</name>
    <dbReference type="NCBI Taxonomy" id="1077348"/>
    <lineage>
        <taxon>Eukaryota</taxon>
        <taxon>Fungi</taxon>
        <taxon>Dikarya</taxon>
        <taxon>Basidiomycota</taxon>
        <taxon>Agaricomycotina</taxon>
        <taxon>Agaricomycetes</taxon>
        <taxon>Polyporales</taxon>
        <taxon>Polyporaceae</taxon>
        <taxon>Ganoderma</taxon>
    </lineage>
</organism>
<evidence type="ECO:0000313" key="12">
    <source>
        <dbReference type="Proteomes" id="UP000230002"/>
    </source>
</evidence>
<protein>
    <submittedName>
        <fullName evidence="11">Transporter</fullName>
    </submittedName>
</protein>
<reference evidence="11 12" key="1">
    <citation type="journal article" date="2015" name="Sci. Rep.">
        <title>Chromosome-level genome map provides insights into diverse defense mechanisms in the medicinal fungus Ganoderma sinense.</title>
        <authorList>
            <person name="Zhu Y."/>
            <person name="Xu J."/>
            <person name="Sun C."/>
            <person name="Zhou S."/>
            <person name="Xu H."/>
            <person name="Nelson D.R."/>
            <person name="Qian J."/>
            <person name="Song J."/>
            <person name="Luo H."/>
            <person name="Xiang L."/>
            <person name="Li Y."/>
            <person name="Xu Z."/>
            <person name="Ji A."/>
            <person name="Wang L."/>
            <person name="Lu S."/>
            <person name="Hayward A."/>
            <person name="Sun W."/>
            <person name="Li X."/>
            <person name="Schwartz D.C."/>
            <person name="Wang Y."/>
            <person name="Chen S."/>
        </authorList>
    </citation>
    <scope>NUCLEOTIDE SEQUENCE [LARGE SCALE GENOMIC DNA]</scope>
    <source>
        <strain evidence="11 12">ZZ0214-1</strain>
    </source>
</reference>
<evidence type="ECO:0000256" key="5">
    <source>
        <dbReference type="ARBA" id="ARBA00023128"/>
    </source>
</evidence>
<keyword evidence="4 9" id="KW-1133">Transmembrane helix</keyword>
<evidence type="ECO:0000256" key="2">
    <source>
        <dbReference type="ARBA" id="ARBA00022692"/>
    </source>
</evidence>
<dbReference type="STRING" id="1077348.A0A2G8SK01"/>
<dbReference type="OrthoDB" id="73691at2759"/>
<gene>
    <name evidence="11" type="ORF">GSI_03810</name>
</gene>
<dbReference type="Proteomes" id="UP000230002">
    <property type="component" value="Unassembled WGS sequence"/>
</dbReference>
<evidence type="ECO:0000313" key="11">
    <source>
        <dbReference type="EMBL" id="PIL34099.1"/>
    </source>
</evidence>
<evidence type="ECO:0000256" key="3">
    <source>
        <dbReference type="ARBA" id="ARBA00022792"/>
    </source>
</evidence>
<comment type="caution">
    <text evidence="11">The sequence shown here is derived from an EMBL/GenBank/DDBJ whole genome shotgun (WGS) entry which is preliminary data.</text>
</comment>
<dbReference type="InterPro" id="IPR033122">
    <property type="entry name" value="LETM1-like_RBD"/>
</dbReference>
<feature type="region of interest" description="Disordered" evidence="8">
    <location>
        <begin position="1"/>
        <end position="124"/>
    </location>
</feature>
<evidence type="ECO:0000256" key="4">
    <source>
        <dbReference type="ARBA" id="ARBA00022989"/>
    </source>
</evidence>
<evidence type="ECO:0000259" key="10">
    <source>
        <dbReference type="PROSITE" id="PS51758"/>
    </source>
</evidence>
<dbReference type="EMBL" id="AYKW01000006">
    <property type="protein sequence ID" value="PIL34099.1"/>
    <property type="molecule type" value="Genomic_DNA"/>
</dbReference>
<proteinExistence type="predicted"/>
<feature type="transmembrane region" description="Helical" evidence="9">
    <location>
        <begin position="221"/>
        <end position="244"/>
    </location>
</feature>
<dbReference type="PANTHER" id="PTHR14009">
    <property type="entry name" value="LEUCINE ZIPPER-EF-HAND CONTAINING TRANSMEMBRANE PROTEIN"/>
    <property type="match status" value="1"/>
</dbReference>
<keyword evidence="2 9" id="KW-0812">Transmembrane</keyword>
<comment type="subcellular location">
    <subcellularLocation>
        <location evidence="1">Mitochondrion inner membrane</location>
        <topology evidence="1">Single-pass membrane protein</topology>
    </subcellularLocation>
</comment>
<evidence type="ECO:0000256" key="8">
    <source>
        <dbReference type="SAM" id="MobiDB-lite"/>
    </source>
</evidence>
<evidence type="ECO:0000256" key="7">
    <source>
        <dbReference type="PROSITE-ProRule" id="PRU01094"/>
    </source>
</evidence>